<gene>
    <name evidence="5" type="ORF">WICANDRAFT_61608</name>
</gene>
<keyword evidence="1" id="KW-0238">DNA-binding</keyword>
<dbReference type="OrthoDB" id="2507562at2759"/>
<name>A0A1E3P7Z0_WICAA</name>
<reference evidence="5 6" key="1">
    <citation type="journal article" date="2016" name="Proc. Natl. Acad. Sci. U.S.A.">
        <title>Comparative genomics of biotechnologically important yeasts.</title>
        <authorList>
            <person name="Riley R."/>
            <person name="Haridas S."/>
            <person name="Wolfe K.H."/>
            <person name="Lopes M.R."/>
            <person name="Hittinger C.T."/>
            <person name="Goeker M."/>
            <person name="Salamov A.A."/>
            <person name="Wisecaver J.H."/>
            <person name="Long T.M."/>
            <person name="Calvey C.H."/>
            <person name="Aerts A.L."/>
            <person name="Barry K.W."/>
            <person name="Choi C."/>
            <person name="Clum A."/>
            <person name="Coughlan A.Y."/>
            <person name="Deshpande S."/>
            <person name="Douglass A.P."/>
            <person name="Hanson S.J."/>
            <person name="Klenk H.-P."/>
            <person name="LaButti K.M."/>
            <person name="Lapidus A."/>
            <person name="Lindquist E.A."/>
            <person name="Lipzen A.M."/>
            <person name="Meier-Kolthoff J.P."/>
            <person name="Ohm R.A."/>
            <person name="Otillar R.P."/>
            <person name="Pangilinan J.L."/>
            <person name="Peng Y."/>
            <person name="Rokas A."/>
            <person name="Rosa C.A."/>
            <person name="Scheuner C."/>
            <person name="Sibirny A.A."/>
            <person name="Slot J.C."/>
            <person name="Stielow J.B."/>
            <person name="Sun H."/>
            <person name="Kurtzman C.P."/>
            <person name="Blackwell M."/>
            <person name="Grigoriev I.V."/>
            <person name="Jeffries T.W."/>
        </authorList>
    </citation>
    <scope>NUCLEOTIDE SEQUENCE [LARGE SCALE GENOMIC DNA]</scope>
    <source>
        <strain evidence="6">ATCC 58044 / CBS 1984 / NCYC 433 / NRRL Y-366-8</strain>
    </source>
</reference>
<feature type="region of interest" description="Disordered" evidence="3">
    <location>
        <begin position="166"/>
        <end position="201"/>
    </location>
</feature>
<dbReference type="GO" id="GO:0003677">
    <property type="term" value="F:DNA binding"/>
    <property type="evidence" value="ECO:0007669"/>
    <property type="project" value="UniProtKB-KW"/>
</dbReference>
<keyword evidence="2" id="KW-0175">Coiled coil</keyword>
<keyword evidence="6" id="KW-1185">Reference proteome</keyword>
<feature type="compositionally biased region" description="Low complexity" evidence="3">
    <location>
        <begin position="189"/>
        <end position="201"/>
    </location>
</feature>
<evidence type="ECO:0000313" key="5">
    <source>
        <dbReference type="EMBL" id="ODQ61042.1"/>
    </source>
</evidence>
<organism evidence="5 6">
    <name type="scientific">Wickerhamomyces anomalus (strain ATCC 58044 / CBS 1984 / NCYC 433 / NRRL Y-366-8)</name>
    <name type="common">Yeast</name>
    <name type="synonym">Hansenula anomala</name>
    <dbReference type="NCBI Taxonomy" id="683960"/>
    <lineage>
        <taxon>Eukaryota</taxon>
        <taxon>Fungi</taxon>
        <taxon>Dikarya</taxon>
        <taxon>Ascomycota</taxon>
        <taxon>Saccharomycotina</taxon>
        <taxon>Saccharomycetes</taxon>
        <taxon>Phaffomycetales</taxon>
        <taxon>Wickerhamomycetaceae</taxon>
        <taxon>Wickerhamomyces</taxon>
    </lineage>
</organism>
<feature type="coiled-coil region" evidence="2">
    <location>
        <begin position="88"/>
        <end position="115"/>
    </location>
</feature>
<evidence type="ECO:0000259" key="4">
    <source>
        <dbReference type="PROSITE" id="PS51253"/>
    </source>
</evidence>
<dbReference type="InterPro" id="IPR009057">
    <property type="entry name" value="Homeodomain-like_sf"/>
</dbReference>
<dbReference type="Gene3D" id="1.10.10.60">
    <property type="entry name" value="Homeodomain-like"/>
    <property type="match status" value="1"/>
</dbReference>
<dbReference type="GeneID" id="30200459"/>
<dbReference type="EMBL" id="KV454209">
    <property type="protein sequence ID" value="ODQ61042.1"/>
    <property type="molecule type" value="Genomic_DNA"/>
</dbReference>
<feature type="domain" description="HTH CENPB-type" evidence="4">
    <location>
        <begin position="93"/>
        <end position="168"/>
    </location>
</feature>
<dbReference type="STRING" id="683960.A0A1E3P7Z0"/>
<evidence type="ECO:0000256" key="1">
    <source>
        <dbReference type="ARBA" id="ARBA00023125"/>
    </source>
</evidence>
<evidence type="ECO:0000256" key="3">
    <source>
        <dbReference type="SAM" id="MobiDB-lite"/>
    </source>
</evidence>
<evidence type="ECO:0000256" key="2">
    <source>
        <dbReference type="SAM" id="Coils"/>
    </source>
</evidence>
<accession>A0A1E3P7Z0</accession>
<protein>
    <recommendedName>
        <fullName evidence="4">HTH CENPB-type domain-containing protein</fullName>
    </recommendedName>
</protein>
<dbReference type="RefSeq" id="XP_019040249.1">
    <property type="nucleotide sequence ID" value="XM_019183213.1"/>
</dbReference>
<dbReference type="AlphaFoldDB" id="A0A1E3P7Z0"/>
<feature type="compositionally biased region" description="Polar residues" evidence="3">
    <location>
        <begin position="173"/>
        <end position="182"/>
    </location>
</feature>
<dbReference type="PROSITE" id="PS51253">
    <property type="entry name" value="HTH_CENPB"/>
    <property type="match status" value="1"/>
</dbReference>
<dbReference type="SUPFAM" id="SSF46689">
    <property type="entry name" value="Homeodomain-like"/>
    <property type="match status" value="1"/>
</dbReference>
<dbReference type="Pfam" id="PF03221">
    <property type="entry name" value="HTH_Tnp_Tc5"/>
    <property type="match status" value="1"/>
</dbReference>
<proteinExistence type="predicted"/>
<dbReference type="InterPro" id="IPR006600">
    <property type="entry name" value="HTH_CenpB_DNA-bd_dom"/>
</dbReference>
<sequence length="377" mass="43483">MSMLMSTPQCLNNTSGIATNSYKVSKPKTKPRTTLEEKIMILNHYHQSNKPQADTVELFKNRYSVSTSSFSEWLKDEESLRNLYNNSNEFLKKSKRKLRFKYDKINEEMDKLVEERIQNKKPINEPFLRENWAIFANRYGVEDPKRLLSFSHGWLSQFKKRHGLDKQSRMRKLSTTSLSSPNCDAASITSDTSSSTSSTDTLVEYSNNTNITNELENMSGINPMKPSISTQSFLNLDVNEDYLQTNINNYENLINNASNNFMPIQISNTPTLLQSASLSRVNSRPLQSNSIMNSSMTNLLNFTNTSTTSSSTNNIEYDLINEGDFEIFLNKYGEDFLGFNQDKYPESFKILGDLKDVFKKEKEGYNDKKLRELLFRR</sequence>
<dbReference type="Proteomes" id="UP000094112">
    <property type="component" value="Unassembled WGS sequence"/>
</dbReference>
<evidence type="ECO:0000313" key="6">
    <source>
        <dbReference type="Proteomes" id="UP000094112"/>
    </source>
</evidence>